<organism evidence="1">
    <name type="scientific">marine sediment metagenome</name>
    <dbReference type="NCBI Taxonomy" id="412755"/>
    <lineage>
        <taxon>unclassified sequences</taxon>
        <taxon>metagenomes</taxon>
        <taxon>ecological metagenomes</taxon>
    </lineage>
</organism>
<reference evidence="1" key="1">
    <citation type="journal article" date="2015" name="Nature">
        <title>Complex archaea that bridge the gap between prokaryotes and eukaryotes.</title>
        <authorList>
            <person name="Spang A."/>
            <person name="Saw J.H."/>
            <person name="Jorgensen S.L."/>
            <person name="Zaremba-Niedzwiedzka K."/>
            <person name="Martijn J."/>
            <person name="Lind A.E."/>
            <person name="van Eijk R."/>
            <person name="Schleper C."/>
            <person name="Guy L."/>
            <person name="Ettema T.J."/>
        </authorList>
    </citation>
    <scope>NUCLEOTIDE SEQUENCE</scope>
</reference>
<comment type="caution">
    <text evidence="1">The sequence shown here is derived from an EMBL/GenBank/DDBJ whole genome shotgun (WGS) entry which is preliminary data.</text>
</comment>
<proteinExistence type="predicted"/>
<dbReference type="EMBL" id="LAZR01008135">
    <property type="protein sequence ID" value="KKM80741.1"/>
    <property type="molecule type" value="Genomic_DNA"/>
</dbReference>
<protein>
    <submittedName>
        <fullName evidence="1">Uncharacterized protein</fullName>
    </submittedName>
</protein>
<name>A0A0F9L153_9ZZZZ</name>
<sequence>MQNPKGIKERVTKDEKTLDMLREGSPEDWTRKKKLKTITITTLDIYI</sequence>
<gene>
    <name evidence="1" type="ORF">LCGC14_1336820</name>
</gene>
<evidence type="ECO:0000313" key="1">
    <source>
        <dbReference type="EMBL" id="KKM80741.1"/>
    </source>
</evidence>
<accession>A0A0F9L153</accession>
<dbReference type="AlphaFoldDB" id="A0A0F9L153"/>